<sequence>MGMVRTFAECEIPSALRLQAQAVREEAWPGLGGGAHDSALDPRTMLFVTPDGEVTAALDILSKDLVHDGRTYRASGLSAVATAEEHRGKGHGRRLVAAAREAIAHSGADLGLFTCDSGLRRFYGSAGWTVLEGAVVIGGTPEEPFPSDGPGFDKVTMAGFFTERARRHADTFRCSRIGLYPGEIDRLW</sequence>
<dbReference type="PROSITE" id="PS51186">
    <property type="entry name" value="GNAT"/>
    <property type="match status" value="1"/>
</dbReference>
<dbReference type="RefSeq" id="WP_229845271.1">
    <property type="nucleotide sequence ID" value="NZ_BMVB01000045.1"/>
</dbReference>
<reference evidence="2" key="1">
    <citation type="journal article" date="2014" name="Int. J. Syst. Evol. Microbiol.">
        <title>Complete genome sequence of Corynebacterium casei LMG S-19264T (=DSM 44701T), isolated from a smear-ripened cheese.</title>
        <authorList>
            <consortium name="US DOE Joint Genome Institute (JGI-PGF)"/>
            <person name="Walter F."/>
            <person name="Albersmeier A."/>
            <person name="Kalinowski J."/>
            <person name="Ruckert C."/>
        </authorList>
    </citation>
    <scope>NUCLEOTIDE SEQUENCE</scope>
    <source>
        <strain evidence="2">JCM 4633</strain>
    </source>
</reference>
<accession>A0A918TZL0</accession>
<feature type="domain" description="N-acetyltransferase" evidence="1">
    <location>
        <begin position="2"/>
        <end position="162"/>
    </location>
</feature>
<dbReference type="InterPro" id="IPR000182">
    <property type="entry name" value="GNAT_dom"/>
</dbReference>
<organism evidence="2 3">
    <name type="scientific">Streptomyces cinnamoneus</name>
    <name type="common">Streptoverticillium cinnamoneum</name>
    <dbReference type="NCBI Taxonomy" id="53446"/>
    <lineage>
        <taxon>Bacteria</taxon>
        <taxon>Bacillati</taxon>
        <taxon>Actinomycetota</taxon>
        <taxon>Actinomycetes</taxon>
        <taxon>Kitasatosporales</taxon>
        <taxon>Streptomycetaceae</taxon>
        <taxon>Streptomyces</taxon>
        <taxon>Streptomyces cinnamoneus group</taxon>
    </lineage>
</organism>
<proteinExistence type="predicted"/>
<gene>
    <name evidence="2" type="ORF">GCM10010507_61910</name>
</gene>
<evidence type="ECO:0000313" key="3">
    <source>
        <dbReference type="Proteomes" id="UP000646244"/>
    </source>
</evidence>
<dbReference type="Pfam" id="PF13527">
    <property type="entry name" value="Acetyltransf_9"/>
    <property type="match status" value="1"/>
</dbReference>
<evidence type="ECO:0000259" key="1">
    <source>
        <dbReference type="PROSITE" id="PS51186"/>
    </source>
</evidence>
<dbReference type="EMBL" id="BMVB01000045">
    <property type="protein sequence ID" value="GHC74158.1"/>
    <property type="molecule type" value="Genomic_DNA"/>
</dbReference>
<dbReference type="Gene3D" id="3.40.630.30">
    <property type="match status" value="1"/>
</dbReference>
<evidence type="ECO:0000313" key="2">
    <source>
        <dbReference type="EMBL" id="GHC74158.1"/>
    </source>
</evidence>
<name>A0A918TZL0_STRCJ</name>
<reference evidence="2" key="2">
    <citation type="submission" date="2020-09" db="EMBL/GenBank/DDBJ databases">
        <authorList>
            <person name="Sun Q."/>
            <person name="Ohkuma M."/>
        </authorList>
    </citation>
    <scope>NUCLEOTIDE SEQUENCE</scope>
    <source>
        <strain evidence="2">JCM 4633</strain>
    </source>
</reference>
<comment type="caution">
    <text evidence="2">The sequence shown here is derived from an EMBL/GenBank/DDBJ whole genome shotgun (WGS) entry which is preliminary data.</text>
</comment>
<protein>
    <recommendedName>
        <fullName evidence="1">N-acetyltransferase domain-containing protein</fullName>
    </recommendedName>
</protein>
<dbReference type="CDD" id="cd04301">
    <property type="entry name" value="NAT_SF"/>
    <property type="match status" value="1"/>
</dbReference>
<dbReference type="Proteomes" id="UP000646244">
    <property type="component" value="Unassembled WGS sequence"/>
</dbReference>
<dbReference type="AlphaFoldDB" id="A0A918TZL0"/>
<dbReference type="InterPro" id="IPR016181">
    <property type="entry name" value="Acyl_CoA_acyltransferase"/>
</dbReference>
<dbReference type="SUPFAM" id="SSF55729">
    <property type="entry name" value="Acyl-CoA N-acyltransferases (Nat)"/>
    <property type="match status" value="1"/>
</dbReference>
<dbReference type="GO" id="GO:0016747">
    <property type="term" value="F:acyltransferase activity, transferring groups other than amino-acyl groups"/>
    <property type="evidence" value="ECO:0007669"/>
    <property type="project" value="InterPro"/>
</dbReference>